<protein>
    <submittedName>
        <fullName evidence="3">GNAT family N-acetyltransferase</fullName>
    </submittedName>
</protein>
<dbReference type="InterPro" id="IPR025295">
    <property type="entry name" value="eCIS_core_dom"/>
</dbReference>
<comment type="caution">
    <text evidence="3">The sequence shown here is derived from an EMBL/GenBank/DDBJ whole genome shotgun (WGS) entry which is preliminary data.</text>
</comment>
<sequence>MNTHADKAQENKSQSVAASSSQIQSSSESTFQFVDNRPEAVAQRKLQEMANNSPQAKQAAQLQAMADNSSLQQRQAIQKKVNNTGLPDNLKSGIENLSGYSMDDVKVHRNSDKPAQLQAHAYAQGTDIHLSPGQEKHLPHEAWHVVQQKQGRVKPTMQLKGKVNVNDDAGLEKEADVMGAKALQENSNTSSKISDKYLENEGVQQLMSPYKPNSFNIPIVQREVKFYWDPRINHWGAFEDEQEPVGYAVHRTGEQIEFDFTRWYTDQVYWQWWQDQMGDAPEEYRQEVPDVVPAVPAVPVVAPEEEQEVAAPALAAVAQAPVQAALVFNAPVNIEGGYSQITATAGGVVVGRANYSRGATAIPGGNGETGIELSEVFVDQNYRGSGYSTQILEHTIGVIGFATTIWLDAQSHGGLNQANLSNWYGRHGFEATGHGSIMKTVPFM</sequence>
<gene>
    <name evidence="3" type="ORF">JKA74_09350</name>
</gene>
<dbReference type="EMBL" id="JAEQBW010000003">
    <property type="protein sequence ID" value="MBK6265244.1"/>
    <property type="molecule type" value="Genomic_DNA"/>
</dbReference>
<name>A0A934WY16_9BACT</name>
<reference evidence="3" key="1">
    <citation type="submission" date="2021-01" db="EMBL/GenBank/DDBJ databases">
        <title>Marivirga aurantiaca sp. nov., isolated from intertidal surface sediments.</title>
        <authorList>
            <person name="Zhang M."/>
        </authorList>
    </citation>
    <scope>NUCLEOTIDE SEQUENCE</scope>
    <source>
        <strain evidence="3">S37H4</strain>
    </source>
</reference>
<feature type="region of interest" description="Disordered" evidence="1">
    <location>
        <begin position="1"/>
        <end position="71"/>
    </location>
</feature>
<dbReference type="GO" id="GO:0016747">
    <property type="term" value="F:acyltransferase activity, transferring groups other than amino-acyl groups"/>
    <property type="evidence" value="ECO:0007669"/>
    <property type="project" value="InterPro"/>
</dbReference>
<dbReference type="Pfam" id="PF13699">
    <property type="entry name" value="eCIS_core"/>
    <property type="match status" value="1"/>
</dbReference>
<feature type="domain" description="N-acetyltransferase" evidence="2">
    <location>
        <begin position="299"/>
        <end position="444"/>
    </location>
</feature>
<organism evidence="3 4">
    <name type="scientific">Marivirga aurantiaca</name>
    <dbReference type="NCBI Taxonomy" id="2802615"/>
    <lineage>
        <taxon>Bacteria</taxon>
        <taxon>Pseudomonadati</taxon>
        <taxon>Bacteroidota</taxon>
        <taxon>Cytophagia</taxon>
        <taxon>Cytophagales</taxon>
        <taxon>Marivirgaceae</taxon>
        <taxon>Marivirga</taxon>
    </lineage>
</organism>
<dbReference type="PROSITE" id="PS51186">
    <property type="entry name" value="GNAT"/>
    <property type="match status" value="1"/>
</dbReference>
<feature type="compositionally biased region" description="Basic and acidic residues" evidence="1">
    <location>
        <begin position="1"/>
        <end position="10"/>
    </location>
</feature>
<dbReference type="InterPro" id="IPR000182">
    <property type="entry name" value="GNAT_dom"/>
</dbReference>
<feature type="compositionally biased region" description="Low complexity" evidence="1">
    <location>
        <begin position="13"/>
        <end position="29"/>
    </location>
</feature>
<keyword evidence="4" id="KW-1185">Reference proteome</keyword>
<dbReference type="CDD" id="cd04301">
    <property type="entry name" value="NAT_SF"/>
    <property type="match status" value="1"/>
</dbReference>
<evidence type="ECO:0000256" key="1">
    <source>
        <dbReference type="SAM" id="MobiDB-lite"/>
    </source>
</evidence>
<dbReference type="InterPro" id="IPR016181">
    <property type="entry name" value="Acyl_CoA_acyltransferase"/>
</dbReference>
<accession>A0A934WY16</accession>
<evidence type="ECO:0000313" key="4">
    <source>
        <dbReference type="Proteomes" id="UP000611723"/>
    </source>
</evidence>
<dbReference type="SUPFAM" id="SSF55729">
    <property type="entry name" value="Acyl-CoA N-acyltransferases (Nat)"/>
    <property type="match status" value="1"/>
</dbReference>
<proteinExistence type="predicted"/>
<dbReference type="AlphaFoldDB" id="A0A934WY16"/>
<evidence type="ECO:0000313" key="3">
    <source>
        <dbReference type="EMBL" id="MBK6265244.1"/>
    </source>
</evidence>
<dbReference type="RefSeq" id="WP_201430918.1">
    <property type="nucleotide sequence ID" value="NZ_JAEQBW010000003.1"/>
</dbReference>
<dbReference type="Proteomes" id="UP000611723">
    <property type="component" value="Unassembled WGS sequence"/>
</dbReference>
<evidence type="ECO:0000259" key="2">
    <source>
        <dbReference type="PROSITE" id="PS51186"/>
    </source>
</evidence>
<feature type="compositionally biased region" description="Low complexity" evidence="1">
    <location>
        <begin position="55"/>
        <end position="66"/>
    </location>
</feature>
<dbReference type="Gene3D" id="3.40.630.30">
    <property type="match status" value="1"/>
</dbReference>